<evidence type="ECO:0000256" key="1">
    <source>
        <dbReference type="ARBA" id="ARBA00010641"/>
    </source>
</evidence>
<evidence type="ECO:0000259" key="6">
    <source>
        <dbReference type="Pfam" id="PF04542"/>
    </source>
</evidence>
<evidence type="ECO:0000256" key="4">
    <source>
        <dbReference type="ARBA" id="ARBA00023125"/>
    </source>
</evidence>
<evidence type="ECO:0000259" key="7">
    <source>
        <dbReference type="Pfam" id="PF08281"/>
    </source>
</evidence>
<dbReference type="PANTHER" id="PTHR43133:SF50">
    <property type="entry name" value="ECF RNA POLYMERASE SIGMA FACTOR SIGM"/>
    <property type="match status" value="1"/>
</dbReference>
<feature type="domain" description="RNA polymerase sigma factor 70 region 4 type 2" evidence="7">
    <location>
        <begin position="97"/>
        <end position="149"/>
    </location>
</feature>
<dbReference type="InterPro" id="IPR014284">
    <property type="entry name" value="RNA_pol_sigma-70_dom"/>
</dbReference>
<comment type="similarity">
    <text evidence="1">Belongs to the sigma-70 factor family. ECF subfamily.</text>
</comment>
<reference evidence="9" key="1">
    <citation type="journal article" date="2019" name="Int. J. Syst. Evol. Microbiol.">
        <title>The Global Catalogue of Microorganisms (GCM) 10K type strain sequencing project: providing services to taxonomists for standard genome sequencing and annotation.</title>
        <authorList>
            <consortium name="The Broad Institute Genomics Platform"/>
            <consortium name="The Broad Institute Genome Sequencing Center for Infectious Disease"/>
            <person name="Wu L."/>
            <person name="Ma J."/>
        </authorList>
    </citation>
    <scope>NUCLEOTIDE SEQUENCE [LARGE SCALE GENOMIC DNA]</scope>
    <source>
        <strain evidence="9">JCM 13250</strain>
    </source>
</reference>
<dbReference type="Pfam" id="PF04542">
    <property type="entry name" value="Sigma70_r2"/>
    <property type="match status" value="1"/>
</dbReference>
<dbReference type="Gene3D" id="1.10.10.10">
    <property type="entry name" value="Winged helix-like DNA-binding domain superfamily/Winged helix DNA-binding domain"/>
    <property type="match status" value="1"/>
</dbReference>
<proteinExistence type="inferred from homology"/>
<name>A0ABP4XXU0_9ACTN</name>
<dbReference type="InterPro" id="IPR007627">
    <property type="entry name" value="RNA_pol_sigma70_r2"/>
</dbReference>
<dbReference type="Pfam" id="PF08281">
    <property type="entry name" value="Sigma70_r4_2"/>
    <property type="match status" value="1"/>
</dbReference>
<evidence type="ECO:0000256" key="2">
    <source>
        <dbReference type="ARBA" id="ARBA00023015"/>
    </source>
</evidence>
<dbReference type="InterPro" id="IPR013249">
    <property type="entry name" value="RNA_pol_sigma70_r4_t2"/>
</dbReference>
<dbReference type="RefSeq" id="WP_344128542.1">
    <property type="nucleotide sequence ID" value="NZ_BAAALT010000050.1"/>
</dbReference>
<keyword evidence="4" id="KW-0238">DNA-binding</keyword>
<evidence type="ECO:0000313" key="8">
    <source>
        <dbReference type="EMBL" id="GAA1797749.1"/>
    </source>
</evidence>
<comment type="caution">
    <text evidence="8">The sequence shown here is derived from an EMBL/GenBank/DDBJ whole genome shotgun (WGS) entry which is preliminary data.</text>
</comment>
<dbReference type="NCBIfam" id="TIGR02983">
    <property type="entry name" value="SigE-fam_strep"/>
    <property type="match status" value="1"/>
</dbReference>
<dbReference type="InterPro" id="IPR013324">
    <property type="entry name" value="RNA_pol_sigma_r3/r4-like"/>
</dbReference>
<gene>
    <name evidence="8" type="ORF">GCM10009682_19250</name>
</gene>
<keyword evidence="2" id="KW-0805">Transcription regulation</keyword>
<dbReference type="InterPro" id="IPR013325">
    <property type="entry name" value="RNA_pol_sigma_r2"/>
</dbReference>
<sequence>MTFEEFVAARLAALMRYATVVTCDPPLAEDVVQDVMIRAQQRWDHIGALDKPEFYVKRMILNEFLSWRRRWAARVGQLHETLLPAVPDHAGLVDERDALLRQIAALPPRQRAVLALRYFDDRSDADIAALLGCSEATVRSHSSRALAALRASYAKEGELAR</sequence>
<dbReference type="SUPFAM" id="SSF88659">
    <property type="entry name" value="Sigma3 and sigma4 domains of RNA polymerase sigma factors"/>
    <property type="match status" value="1"/>
</dbReference>
<dbReference type="CDD" id="cd06171">
    <property type="entry name" value="Sigma70_r4"/>
    <property type="match status" value="1"/>
</dbReference>
<keyword evidence="3" id="KW-0731">Sigma factor</keyword>
<organism evidence="8 9">
    <name type="scientific">Luedemannella flava</name>
    <dbReference type="NCBI Taxonomy" id="349316"/>
    <lineage>
        <taxon>Bacteria</taxon>
        <taxon>Bacillati</taxon>
        <taxon>Actinomycetota</taxon>
        <taxon>Actinomycetes</taxon>
        <taxon>Micromonosporales</taxon>
        <taxon>Micromonosporaceae</taxon>
        <taxon>Luedemannella</taxon>
    </lineage>
</organism>
<evidence type="ECO:0000256" key="3">
    <source>
        <dbReference type="ARBA" id="ARBA00023082"/>
    </source>
</evidence>
<protein>
    <submittedName>
        <fullName evidence="8">SigE family RNA polymerase sigma factor</fullName>
    </submittedName>
</protein>
<dbReference type="NCBIfam" id="TIGR02937">
    <property type="entry name" value="sigma70-ECF"/>
    <property type="match status" value="1"/>
</dbReference>
<evidence type="ECO:0000256" key="5">
    <source>
        <dbReference type="ARBA" id="ARBA00023163"/>
    </source>
</evidence>
<accession>A0ABP4XXU0</accession>
<feature type="domain" description="RNA polymerase sigma-70 region 2" evidence="6">
    <location>
        <begin position="9"/>
        <end position="70"/>
    </location>
</feature>
<dbReference type="InterPro" id="IPR036388">
    <property type="entry name" value="WH-like_DNA-bd_sf"/>
</dbReference>
<dbReference type="Gene3D" id="1.10.1740.10">
    <property type="match status" value="1"/>
</dbReference>
<evidence type="ECO:0000313" key="9">
    <source>
        <dbReference type="Proteomes" id="UP001500218"/>
    </source>
</evidence>
<dbReference type="InterPro" id="IPR014325">
    <property type="entry name" value="RNA_pol_sigma-E_actinobac"/>
</dbReference>
<keyword evidence="5" id="KW-0804">Transcription</keyword>
<dbReference type="InterPro" id="IPR039425">
    <property type="entry name" value="RNA_pol_sigma-70-like"/>
</dbReference>
<dbReference type="Proteomes" id="UP001500218">
    <property type="component" value="Unassembled WGS sequence"/>
</dbReference>
<dbReference type="EMBL" id="BAAALT010000050">
    <property type="protein sequence ID" value="GAA1797749.1"/>
    <property type="molecule type" value="Genomic_DNA"/>
</dbReference>
<keyword evidence="9" id="KW-1185">Reference proteome</keyword>
<dbReference type="SUPFAM" id="SSF88946">
    <property type="entry name" value="Sigma2 domain of RNA polymerase sigma factors"/>
    <property type="match status" value="1"/>
</dbReference>
<dbReference type="PANTHER" id="PTHR43133">
    <property type="entry name" value="RNA POLYMERASE ECF-TYPE SIGMA FACTO"/>
    <property type="match status" value="1"/>
</dbReference>